<dbReference type="PANTHER" id="PTHR11804">
    <property type="entry name" value="PROTEASE M3 THIMET OLIGOPEPTIDASE-RELATED"/>
    <property type="match status" value="1"/>
</dbReference>
<organism evidence="11 12">
    <name type="scientific">Pichia inconspicua</name>
    <dbReference type="NCBI Taxonomy" id="52247"/>
    <lineage>
        <taxon>Eukaryota</taxon>
        <taxon>Fungi</taxon>
        <taxon>Dikarya</taxon>
        <taxon>Ascomycota</taxon>
        <taxon>Saccharomycotina</taxon>
        <taxon>Pichiomycetes</taxon>
        <taxon>Pichiales</taxon>
        <taxon>Pichiaceae</taxon>
        <taxon>Pichia</taxon>
    </lineage>
</organism>
<sequence>MPLHLNRLLNPIVNRSIKSWISTGLVTFSAAYLVQSRYYTINHMSTEFIAPQKPVSWNHTPESVISETEKLIEDAKRLDDLIGSLPLESATIETVIKPYADLENKQAGLSNQLTFYQHVSANKQLREASNEADAKFRKYGIEAGLREDVFKVINKVFQDNKDNNKLDDETKRFIEKLYKQYSRNGLSLPADLREKVKELKQELSTLALKFSSNLSEDTSFVLYTKEELEGVPEDVVNQFEKVQQDDGSIRFKMTFKYPDLFPVLKYAKNEDTRKKAFIADQSKCPENAEILKKAVKIRAELAHLLGYKNHSEFVLEERMAKNPENVLTFLNDLKVRLKPLAEKEVTYLKSLKTEETGNSNGYFVWDQRYFHTKMLENDFNVDEIKIAEYFPINNTINKMLSIYETIFNLKFIEIPKSHEDYDTWHEDVKQFQVWKLDNNSKTFVGYIYFDLHPREGKYGHAANFGLVPAYEDITSGKRNFPSTALVCNFTKDTKEKPSLLKHGEVVTFFHELGHGIHDILGRTKYSRFHGTSVSWDFVEMPSQLLEYFCWDPKMLVNLSSHYKTGESLAPDLINSLVSSKNVNGAMFNLRQLHFGLFDMMLHTSTDGNVDIDSLWNDMREEICLLSNGGVKTKGYGSFGHLMGGYSSGYYGYLWSNVFAADVFFTKFANDPLNVENGLEYRDKILARGGSRDEMDNLVDLLGRKPDNTAFLKELGLST</sequence>
<comment type="subcellular location">
    <subcellularLocation>
        <location evidence="1">Cytoplasm</location>
    </subcellularLocation>
</comment>
<dbReference type="GO" id="GO:0006508">
    <property type="term" value="P:proteolysis"/>
    <property type="evidence" value="ECO:0007669"/>
    <property type="project" value="UniProtKB-KW"/>
</dbReference>
<evidence type="ECO:0000313" key="11">
    <source>
        <dbReference type="EMBL" id="TID28455.1"/>
    </source>
</evidence>
<dbReference type="GO" id="GO:0004222">
    <property type="term" value="F:metalloendopeptidase activity"/>
    <property type="evidence" value="ECO:0007669"/>
    <property type="project" value="InterPro"/>
</dbReference>
<dbReference type="PANTHER" id="PTHR11804:SF84">
    <property type="entry name" value="SACCHAROLYSIN"/>
    <property type="match status" value="1"/>
</dbReference>
<evidence type="ECO:0000256" key="5">
    <source>
        <dbReference type="ARBA" id="ARBA00022723"/>
    </source>
</evidence>
<comment type="cofactor">
    <cofactor evidence="9">
        <name>Zn(2+)</name>
        <dbReference type="ChEBI" id="CHEBI:29105"/>
    </cofactor>
    <text evidence="9">Binds 1 zinc ion.</text>
</comment>
<dbReference type="GO" id="GO:0006518">
    <property type="term" value="P:peptide metabolic process"/>
    <property type="evidence" value="ECO:0007669"/>
    <property type="project" value="TreeGrafter"/>
</dbReference>
<dbReference type="InterPro" id="IPR045090">
    <property type="entry name" value="Pept_M3A_M3B"/>
</dbReference>
<keyword evidence="8 9" id="KW-0482">Metalloprotease</keyword>
<dbReference type="Gene3D" id="3.40.390.10">
    <property type="entry name" value="Collagenase (Catalytic Domain)"/>
    <property type="match status" value="1"/>
</dbReference>
<dbReference type="FunFam" id="3.40.390.10:FF:000006">
    <property type="entry name" value="Thimet oligopeptidase 1"/>
    <property type="match status" value="1"/>
</dbReference>
<dbReference type="InterPro" id="IPR024080">
    <property type="entry name" value="Neurolysin/TOP_N"/>
</dbReference>
<keyword evidence="6 9" id="KW-0378">Hydrolase</keyword>
<dbReference type="InterPro" id="IPR024079">
    <property type="entry name" value="MetalloPept_cat_dom_sf"/>
</dbReference>
<comment type="caution">
    <text evidence="11">The sequence shown here is derived from an EMBL/GenBank/DDBJ whole genome shotgun (WGS) entry which is preliminary data.</text>
</comment>
<feature type="domain" description="Peptidase M3A/M3B catalytic" evidence="10">
    <location>
        <begin position="263"/>
        <end position="715"/>
    </location>
</feature>
<gene>
    <name evidence="11" type="ORF">CANINC_002450</name>
</gene>
<evidence type="ECO:0000256" key="1">
    <source>
        <dbReference type="ARBA" id="ARBA00004496"/>
    </source>
</evidence>
<dbReference type="CDD" id="cd06455">
    <property type="entry name" value="M3A_TOP"/>
    <property type="match status" value="1"/>
</dbReference>
<evidence type="ECO:0000256" key="4">
    <source>
        <dbReference type="ARBA" id="ARBA00022670"/>
    </source>
</evidence>
<dbReference type="InterPro" id="IPR024077">
    <property type="entry name" value="Neurolysin/TOP_dom2"/>
</dbReference>
<evidence type="ECO:0000256" key="2">
    <source>
        <dbReference type="ARBA" id="ARBA00006040"/>
    </source>
</evidence>
<dbReference type="FunFam" id="1.20.1050.40:FF:000001">
    <property type="entry name" value="Thimet oligopeptidase 1"/>
    <property type="match status" value="1"/>
</dbReference>
<evidence type="ECO:0000256" key="3">
    <source>
        <dbReference type="ARBA" id="ARBA00022490"/>
    </source>
</evidence>
<protein>
    <recommendedName>
        <fullName evidence="10">Peptidase M3A/M3B catalytic domain-containing protein</fullName>
    </recommendedName>
</protein>
<evidence type="ECO:0000256" key="8">
    <source>
        <dbReference type="ARBA" id="ARBA00023049"/>
    </source>
</evidence>
<comment type="similarity">
    <text evidence="2 9">Belongs to the peptidase M3 family.</text>
</comment>
<keyword evidence="12" id="KW-1185">Reference proteome</keyword>
<keyword evidence="7 9" id="KW-0862">Zinc</keyword>
<dbReference type="SUPFAM" id="SSF55486">
    <property type="entry name" value="Metalloproteases ('zincins'), catalytic domain"/>
    <property type="match status" value="1"/>
</dbReference>
<evidence type="ECO:0000256" key="9">
    <source>
        <dbReference type="RuleBase" id="RU003435"/>
    </source>
</evidence>
<dbReference type="Pfam" id="PF01432">
    <property type="entry name" value="Peptidase_M3"/>
    <property type="match status" value="1"/>
</dbReference>
<dbReference type="Gene3D" id="1.20.1050.40">
    <property type="entry name" value="Endopeptidase. Chain P, domain 1"/>
    <property type="match status" value="1"/>
</dbReference>
<keyword evidence="5 9" id="KW-0479">Metal-binding</keyword>
<dbReference type="InterPro" id="IPR001567">
    <property type="entry name" value="Pept_M3A_M3B_dom"/>
</dbReference>
<dbReference type="EMBL" id="SELW01000396">
    <property type="protein sequence ID" value="TID28455.1"/>
    <property type="molecule type" value="Genomic_DNA"/>
</dbReference>
<proteinExistence type="inferred from homology"/>
<dbReference type="STRING" id="52247.A0A4T0X123"/>
<evidence type="ECO:0000313" key="12">
    <source>
        <dbReference type="Proteomes" id="UP000307173"/>
    </source>
</evidence>
<evidence type="ECO:0000256" key="6">
    <source>
        <dbReference type="ARBA" id="ARBA00022801"/>
    </source>
</evidence>
<evidence type="ECO:0000256" key="7">
    <source>
        <dbReference type="ARBA" id="ARBA00022833"/>
    </source>
</evidence>
<dbReference type="Proteomes" id="UP000307173">
    <property type="component" value="Unassembled WGS sequence"/>
</dbReference>
<dbReference type="GO" id="GO:0046872">
    <property type="term" value="F:metal ion binding"/>
    <property type="evidence" value="ECO:0007669"/>
    <property type="project" value="UniProtKB-UniRule"/>
</dbReference>
<accession>A0A4T0X123</accession>
<reference evidence="11 12" key="1">
    <citation type="journal article" date="2019" name="Front. Genet.">
        <title>Whole-Genome Sequencing of the Opportunistic Yeast Pathogen Candida inconspicua Uncovers Its Hybrid Origin.</title>
        <authorList>
            <person name="Mixao V."/>
            <person name="Hansen A.P."/>
            <person name="Saus E."/>
            <person name="Boekhout T."/>
            <person name="Lass-Florl C."/>
            <person name="Gabaldon T."/>
        </authorList>
    </citation>
    <scope>NUCLEOTIDE SEQUENCE [LARGE SCALE GENOMIC DNA]</scope>
    <source>
        <strain evidence="11 12">CBS 180</strain>
    </source>
</reference>
<keyword evidence="4 9" id="KW-0645">Protease</keyword>
<dbReference type="GO" id="GO:0005758">
    <property type="term" value="C:mitochondrial intermembrane space"/>
    <property type="evidence" value="ECO:0007669"/>
    <property type="project" value="TreeGrafter"/>
</dbReference>
<keyword evidence="3" id="KW-0963">Cytoplasm</keyword>
<dbReference type="OrthoDB" id="534666at2759"/>
<evidence type="ECO:0000259" key="10">
    <source>
        <dbReference type="Pfam" id="PF01432"/>
    </source>
</evidence>
<dbReference type="AlphaFoldDB" id="A0A4T0X123"/>
<name>A0A4T0X123_9ASCO</name>
<dbReference type="Gene3D" id="1.10.1370.10">
    <property type="entry name" value="Neurolysin, domain 3"/>
    <property type="match status" value="1"/>
</dbReference>